<evidence type="ECO:0000256" key="3">
    <source>
        <dbReference type="ARBA" id="ARBA00023027"/>
    </source>
</evidence>
<dbReference type="SUPFAM" id="SSF53720">
    <property type="entry name" value="ALDH-like"/>
    <property type="match status" value="1"/>
</dbReference>
<dbReference type="InterPro" id="IPR015590">
    <property type="entry name" value="Aldehyde_DH_dom"/>
</dbReference>
<reference evidence="7" key="1">
    <citation type="journal article" date="2023" name="Mol. Phylogenet. Evol.">
        <title>Genome-scale phylogeny and comparative genomics of the fungal order Sordariales.</title>
        <authorList>
            <person name="Hensen N."/>
            <person name="Bonometti L."/>
            <person name="Westerberg I."/>
            <person name="Brannstrom I.O."/>
            <person name="Guillou S."/>
            <person name="Cros-Aarteil S."/>
            <person name="Calhoun S."/>
            <person name="Haridas S."/>
            <person name="Kuo A."/>
            <person name="Mondo S."/>
            <person name="Pangilinan J."/>
            <person name="Riley R."/>
            <person name="LaButti K."/>
            <person name="Andreopoulos B."/>
            <person name="Lipzen A."/>
            <person name="Chen C."/>
            <person name="Yan M."/>
            <person name="Daum C."/>
            <person name="Ng V."/>
            <person name="Clum A."/>
            <person name="Steindorff A."/>
            <person name="Ohm R.A."/>
            <person name="Martin F."/>
            <person name="Silar P."/>
            <person name="Natvig D.O."/>
            <person name="Lalanne C."/>
            <person name="Gautier V."/>
            <person name="Ament-Velasquez S.L."/>
            <person name="Kruys A."/>
            <person name="Hutchinson M.I."/>
            <person name="Powell A.J."/>
            <person name="Barry K."/>
            <person name="Miller A.N."/>
            <person name="Grigoriev I.V."/>
            <person name="Debuchy R."/>
            <person name="Gladieux P."/>
            <person name="Hiltunen Thoren M."/>
            <person name="Johannesson H."/>
        </authorList>
    </citation>
    <scope>NUCLEOTIDE SEQUENCE</scope>
    <source>
        <strain evidence="7">CBS 359.72</strain>
    </source>
</reference>
<dbReference type="InterPro" id="IPR016161">
    <property type="entry name" value="Ald_DH/histidinol_DH"/>
</dbReference>
<evidence type="ECO:0000256" key="4">
    <source>
        <dbReference type="PROSITE-ProRule" id="PRU10007"/>
    </source>
</evidence>
<dbReference type="GO" id="GO:0016620">
    <property type="term" value="F:oxidoreductase activity, acting on the aldehyde or oxo group of donors, NAD or NADP as acceptor"/>
    <property type="evidence" value="ECO:0007669"/>
    <property type="project" value="InterPro"/>
</dbReference>
<evidence type="ECO:0000256" key="1">
    <source>
        <dbReference type="ARBA" id="ARBA00009986"/>
    </source>
</evidence>
<evidence type="ECO:0000256" key="2">
    <source>
        <dbReference type="ARBA" id="ARBA00023002"/>
    </source>
</evidence>
<sequence>MVLQEAILTGLKATAGSRQELLQRADEIWTCDTLEKANLFIKSLSSPASLANYVAGELELPSSPQTRFIDSFDPKTGNLLYKVLCTQEADIETAIGHARTAFKTWSKTPRVERSRHLRRISELLEDHRELFAVWESIDQGKTIDRARVEVDRAISNFSYFSTYILHEQTAARMIDGVALTYEHRSPAGVFALISPWNMPLYLLTWKIAPCIAFGCTAVAKPSEITSMTAYLLGVLLRKAGLPPGVVNIVLGDGPTTGAALAASPSIDGVSFTGGTQTGIAIRRNTAHQIRKHLSLELGGKNPTLVFADAMQPESRERTLRIAASAAFENQGEICLCGSRIYVERAVYKLFVAEFAPYVATKYILGKTMGAVASLQHYQKIRGYLDLAAREKATFVIGSVPAVMDKHDQGGYWIQPTILTDVSKDSALQKDEIFGPVVTISPFEDEDDAIRLANDSEYGLAAVLLTNDAARLRRVGEQMMAGLVWANCWLVRELGTPFGGMKNSGTGREGGEYSRDVFTVMRTLHLGT</sequence>
<dbReference type="InterPro" id="IPR016160">
    <property type="entry name" value="Ald_DH_CS_CYS"/>
</dbReference>
<reference evidence="7" key="2">
    <citation type="submission" date="2023-05" db="EMBL/GenBank/DDBJ databases">
        <authorList>
            <consortium name="Lawrence Berkeley National Laboratory"/>
            <person name="Steindorff A."/>
            <person name="Hensen N."/>
            <person name="Bonometti L."/>
            <person name="Westerberg I."/>
            <person name="Brannstrom I.O."/>
            <person name="Guillou S."/>
            <person name="Cros-Aarteil S."/>
            <person name="Calhoun S."/>
            <person name="Haridas S."/>
            <person name="Kuo A."/>
            <person name="Mondo S."/>
            <person name="Pangilinan J."/>
            <person name="Riley R."/>
            <person name="Labutti K."/>
            <person name="Andreopoulos B."/>
            <person name="Lipzen A."/>
            <person name="Chen C."/>
            <person name="Yanf M."/>
            <person name="Daum C."/>
            <person name="Ng V."/>
            <person name="Clum A."/>
            <person name="Ohm R."/>
            <person name="Martin F."/>
            <person name="Silar P."/>
            <person name="Natvig D."/>
            <person name="Lalanne C."/>
            <person name="Gautier V."/>
            <person name="Ament-Velasquez S.L."/>
            <person name="Kruys A."/>
            <person name="Hutchinson M.I."/>
            <person name="Powell A.J."/>
            <person name="Barry K."/>
            <person name="Miller A.N."/>
            <person name="Grigoriev I.V."/>
            <person name="Debuchy R."/>
            <person name="Gladieux P."/>
            <person name="Thoren M.H."/>
            <person name="Johannesson H."/>
        </authorList>
    </citation>
    <scope>NUCLEOTIDE SEQUENCE</scope>
    <source>
        <strain evidence="7">CBS 359.72</strain>
    </source>
</reference>
<dbReference type="PROSITE" id="PS00687">
    <property type="entry name" value="ALDEHYDE_DEHYDR_GLU"/>
    <property type="match status" value="1"/>
</dbReference>
<comment type="similarity">
    <text evidence="1 5">Belongs to the aldehyde dehydrogenase family.</text>
</comment>
<dbReference type="InterPro" id="IPR029510">
    <property type="entry name" value="Ald_DH_CS_GLU"/>
</dbReference>
<name>A0AAN7HIG7_9PEZI</name>
<proteinExistence type="inferred from homology"/>
<dbReference type="InterPro" id="IPR016163">
    <property type="entry name" value="Ald_DH_C"/>
</dbReference>
<feature type="active site" evidence="4">
    <location>
        <position position="296"/>
    </location>
</feature>
<keyword evidence="8" id="KW-1185">Reference proteome</keyword>
<comment type="caution">
    <text evidence="7">The sequence shown here is derived from an EMBL/GenBank/DDBJ whole genome shotgun (WGS) entry which is preliminary data.</text>
</comment>
<evidence type="ECO:0000313" key="8">
    <source>
        <dbReference type="Proteomes" id="UP001303647"/>
    </source>
</evidence>
<dbReference type="Pfam" id="PF00171">
    <property type="entry name" value="Aldedh"/>
    <property type="match status" value="1"/>
</dbReference>
<organism evidence="7 8">
    <name type="scientific">Corynascus novoguineensis</name>
    <dbReference type="NCBI Taxonomy" id="1126955"/>
    <lineage>
        <taxon>Eukaryota</taxon>
        <taxon>Fungi</taxon>
        <taxon>Dikarya</taxon>
        <taxon>Ascomycota</taxon>
        <taxon>Pezizomycotina</taxon>
        <taxon>Sordariomycetes</taxon>
        <taxon>Sordariomycetidae</taxon>
        <taxon>Sordariales</taxon>
        <taxon>Chaetomiaceae</taxon>
        <taxon>Corynascus</taxon>
    </lineage>
</organism>
<protein>
    <submittedName>
        <fullName evidence="7">Aldehyde dehydrogenase</fullName>
    </submittedName>
</protein>
<dbReference type="Gene3D" id="3.40.605.10">
    <property type="entry name" value="Aldehyde Dehydrogenase, Chain A, domain 1"/>
    <property type="match status" value="1"/>
</dbReference>
<evidence type="ECO:0000259" key="6">
    <source>
        <dbReference type="Pfam" id="PF00171"/>
    </source>
</evidence>
<dbReference type="CDD" id="cd07093">
    <property type="entry name" value="ALDH_F8_HMSADH"/>
    <property type="match status" value="1"/>
</dbReference>
<dbReference type="InterPro" id="IPR016162">
    <property type="entry name" value="Ald_DH_N"/>
</dbReference>
<dbReference type="Gene3D" id="3.40.309.10">
    <property type="entry name" value="Aldehyde Dehydrogenase, Chain A, domain 2"/>
    <property type="match status" value="1"/>
</dbReference>
<dbReference type="FunFam" id="3.40.605.10:FF:000007">
    <property type="entry name" value="NAD/NADP-dependent betaine aldehyde dehydrogenase"/>
    <property type="match status" value="1"/>
</dbReference>
<gene>
    <name evidence="7" type="ORF">C7999DRAFT_36264</name>
</gene>
<evidence type="ECO:0000256" key="5">
    <source>
        <dbReference type="RuleBase" id="RU003345"/>
    </source>
</evidence>
<keyword evidence="3" id="KW-0520">NAD</keyword>
<keyword evidence="2 5" id="KW-0560">Oxidoreductase</keyword>
<dbReference type="PANTHER" id="PTHR43720:SF2">
    <property type="entry name" value="2-AMINOMUCONIC SEMIALDEHYDE DEHYDROGENASE"/>
    <property type="match status" value="1"/>
</dbReference>
<evidence type="ECO:0000313" key="7">
    <source>
        <dbReference type="EMBL" id="KAK4243410.1"/>
    </source>
</evidence>
<dbReference type="AlphaFoldDB" id="A0AAN7HIG7"/>
<dbReference type="EMBL" id="MU857820">
    <property type="protein sequence ID" value="KAK4243410.1"/>
    <property type="molecule type" value="Genomic_DNA"/>
</dbReference>
<accession>A0AAN7HIG7</accession>
<dbReference type="PROSITE" id="PS00070">
    <property type="entry name" value="ALDEHYDE_DEHYDR_CYS"/>
    <property type="match status" value="1"/>
</dbReference>
<feature type="domain" description="Aldehyde dehydrogenase" evidence="6">
    <location>
        <begin position="66"/>
        <end position="522"/>
    </location>
</feature>
<dbReference type="PANTHER" id="PTHR43720">
    <property type="entry name" value="2-AMINOMUCONIC SEMIALDEHYDE DEHYDROGENASE"/>
    <property type="match status" value="1"/>
</dbReference>
<dbReference type="Proteomes" id="UP001303647">
    <property type="component" value="Unassembled WGS sequence"/>
</dbReference>